<organism evidence="1 2">
    <name type="scientific">Linderina macrospora</name>
    <dbReference type="NCBI Taxonomy" id="4868"/>
    <lineage>
        <taxon>Eukaryota</taxon>
        <taxon>Fungi</taxon>
        <taxon>Fungi incertae sedis</taxon>
        <taxon>Zoopagomycota</taxon>
        <taxon>Kickxellomycotina</taxon>
        <taxon>Kickxellomycetes</taxon>
        <taxon>Kickxellales</taxon>
        <taxon>Kickxellaceae</taxon>
        <taxon>Linderina</taxon>
    </lineage>
</organism>
<protein>
    <submittedName>
        <fullName evidence="1">Uncharacterized protein</fullName>
    </submittedName>
</protein>
<name>A0ACC1J4Z6_9FUNG</name>
<dbReference type="EMBL" id="JANBPW010003488">
    <property type="protein sequence ID" value="KAJ1937526.1"/>
    <property type="molecule type" value="Genomic_DNA"/>
</dbReference>
<gene>
    <name evidence="1" type="ORF">FBU59_004721</name>
</gene>
<keyword evidence="2" id="KW-1185">Reference proteome</keyword>
<accession>A0ACC1J4Z6</accession>
<dbReference type="Proteomes" id="UP001150603">
    <property type="component" value="Unassembled WGS sequence"/>
</dbReference>
<sequence>MAAMEPVIHPKLPAQMRGPAPDEDVEMDKEMLDSLVLHQQAQSTIVEAVSEPVSAKRVKLDEPKVAKPIAQEPVKATEPVAVAVAEPSNGLAETHTVQTRSMTSLFSKSNFKTVADSEPSPKQPVESALPKPPAVPTFKPATAAPAKTSASAKNDDDDDDDEEIPDIVMEGSDSEDDD</sequence>
<proteinExistence type="predicted"/>
<comment type="caution">
    <text evidence="1">The sequence shown here is derived from an EMBL/GenBank/DDBJ whole genome shotgun (WGS) entry which is preliminary data.</text>
</comment>
<evidence type="ECO:0000313" key="1">
    <source>
        <dbReference type="EMBL" id="KAJ1937526.1"/>
    </source>
</evidence>
<reference evidence="1" key="1">
    <citation type="submission" date="2022-07" db="EMBL/GenBank/DDBJ databases">
        <title>Phylogenomic reconstructions and comparative analyses of Kickxellomycotina fungi.</title>
        <authorList>
            <person name="Reynolds N.K."/>
            <person name="Stajich J.E."/>
            <person name="Barry K."/>
            <person name="Grigoriev I.V."/>
            <person name="Crous P."/>
            <person name="Smith M.E."/>
        </authorList>
    </citation>
    <scope>NUCLEOTIDE SEQUENCE</scope>
    <source>
        <strain evidence="1">NRRL 5244</strain>
    </source>
</reference>
<evidence type="ECO:0000313" key="2">
    <source>
        <dbReference type="Proteomes" id="UP001150603"/>
    </source>
</evidence>